<evidence type="ECO:0000259" key="3">
    <source>
        <dbReference type="Pfam" id="PF14361"/>
    </source>
</evidence>
<dbReference type="InterPro" id="IPR042070">
    <property type="entry name" value="PucR_C-HTH_sf"/>
</dbReference>
<dbReference type="InterPro" id="IPR025751">
    <property type="entry name" value="RsbRD_N_dom"/>
</dbReference>
<evidence type="ECO:0000259" key="2">
    <source>
        <dbReference type="Pfam" id="PF13556"/>
    </source>
</evidence>
<name>A0ABP6LLS3_9ACTN</name>
<dbReference type="EMBL" id="BAAAVS010000048">
    <property type="protein sequence ID" value="GAA3043193.1"/>
    <property type="molecule type" value="Genomic_DNA"/>
</dbReference>
<dbReference type="InterPro" id="IPR025736">
    <property type="entry name" value="PucR_C-HTH_dom"/>
</dbReference>
<dbReference type="PANTHER" id="PTHR33744:SF1">
    <property type="entry name" value="DNA-BINDING TRANSCRIPTIONAL ACTIVATOR ADER"/>
    <property type="match status" value="1"/>
</dbReference>
<sequence length="427" mass="46567">MPSSARQPPPAPPEAAADVRRLGLRLQAQKGPVVDAMAETMAREIADLLTTDPVLRDMLWASVESNVTTIFYGLASGVPISRLQPPSAAVEYARRLAQRGIPPNSLIRAYHMGQNDMVNLFYGTVEEMGLSHDLTIAVLRHATALVYSYIDWISQYVFDVYERERSLWLGTAGDIRSALIHGMLRDPRSTAHTFETQTGYRLDQFHLGAVVWTNSEREITPATLDSVTSDLTRAVGPAAGPPIVTAVDQQTRWAWVPLGARPPRLDTESLRTSLTLPAGLRLGLGLPAADAIGFRRSHEQAIAAYEVATMSHSPTSSIVGFGDRGIALTSLVAGNLDSTRAWVGEALGALADDTENAAVLRKTLRTFFATGESHLRTANQLHLHRNTIKYRVDKALGAHQGHDRLDIAIALQICEFLGPAVLRHELP</sequence>
<evidence type="ECO:0000313" key="6">
    <source>
        <dbReference type="Proteomes" id="UP001501035"/>
    </source>
</evidence>
<dbReference type="Gene3D" id="1.10.10.2840">
    <property type="entry name" value="PucR C-terminal helix-turn-helix domain"/>
    <property type="match status" value="1"/>
</dbReference>
<organism evidence="5 6">
    <name type="scientific">Gordonia defluvii</name>
    <dbReference type="NCBI Taxonomy" id="283718"/>
    <lineage>
        <taxon>Bacteria</taxon>
        <taxon>Bacillati</taxon>
        <taxon>Actinomycetota</taxon>
        <taxon>Actinomycetes</taxon>
        <taxon>Mycobacteriales</taxon>
        <taxon>Gordoniaceae</taxon>
        <taxon>Gordonia</taxon>
    </lineage>
</organism>
<accession>A0ABP6LLS3</accession>
<gene>
    <name evidence="5" type="ORF">GCM10010528_23500</name>
</gene>
<evidence type="ECO:0000256" key="1">
    <source>
        <dbReference type="ARBA" id="ARBA00006754"/>
    </source>
</evidence>
<dbReference type="Proteomes" id="UP001501035">
    <property type="component" value="Unassembled WGS sequence"/>
</dbReference>
<reference evidence="6" key="1">
    <citation type="journal article" date="2019" name="Int. J. Syst. Evol. Microbiol.">
        <title>The Global Catalogue of Microorganisms (GCM) 10K type strain sequencing project: providing services to taxonomists for standard genome sequencing and annotation.</title>
        <authorList>
            <consortium name="The Broad Institute Genomics Platform"/>
            <consortium name="The Broad Institute Genome Sequencing Center for Infectious Disease"/>
            <person name="Wu L."/>
            <person name="Ma J."/>
        </authorList>
    </citation>
    <scope>NUCLEOTIDE SEQUENCE [LARGE SCALE GENOMIC DNA]</scope>
    <source>
        <strain evidence="6">JCM 14234</strain>
    </source>
</reference>
<dbReference type="RefSeq" id="WP_290713770.1">
    <property type="nucleotide sequence ID" value="NZ_BAAAVS010000048.1"/>
</dbReference>
<evidence type="ECO:0000313" key="5">
    <source>
        <dbReference type="EMBL" id="GAA3043193.1"/>
    </source>
</evidence>
<dbReference type="PANTHER" id="PTHR33744">
    <property type="entry name" value="CARBOHYDRATE DIACID REGULATOR"/>
    <property type="match status" value="1"/>
</dbReference>
<dbReference type="InterPro" id="IPR041522">
    <property type="entry name" value="CdaR_GGDEF"/>
</dbReference>
<comment type="similarity">
    <text evidence="1">Belongs to the CdaR family.</text>
</comment>
<evidence type="ECO:0000259" key="4">
    <source>
        <dbReference type="Pfam" id="PF17853"/>
    </source>
</evidence>
<protein>
    <submittedName>
        <fullName evidence="5">Helix-turn-helix domain-containing protein</fullName>
    </submittedName>
</protein>
<feature type="domain" description="PucR C-terminal helix-turn-helix" evidence="2">
    <location>
        <begin position="360"/>
        <end position="395"/>
    </location>
</feature>
<feature type="domain" description="CdaR GGDEF-like" evidence="4">
    <location>
        <begin position="197"/>
        <end position="307"/>
    </location>
</feature>
<dbReference type="InterPro" id="IPR051448">
    <property type="entry name" value="CdaR-like_regulators"/>
</dbReference>
<keyword evidence="6" id="KW-1185">Reference proteome</keyword>
<comment type="caution">
    <text evidence="5">The sequence shown here is derived from an EMBL/GenBank/DDBJ whole genome shotgun (WGS) entry which is preliminary data.</text>
</comment>
<dbReference type="Pfam" id="PF13556">
    <property type="entry name" value="HTH_30"/>
    <property type="match status" value="1"/>
</dbReference>
<proteinExistence type="inferred from homology"/>
<dbReference type="Pfam" id="PF14361">
    <property type="entry name" value="RsbRD_N"/>
    <property type="match status" value="1"/>
</dbReference>
<feature type="domain" description="RsbT co-antagonist protein RsbRD N-terminal" evidence="3">
    <location>
        <begin position="33"/>
        <end position="172"/>
    </location>
</feature>
<dbReference type="Pfam" id="PF17853">
    <property type="entry name" value="GGDEF_2"/>
    <property type="match status" value="1"/>
</dbReference>